<protein>
    <submittedName>
        <fullName evidence="2">EC1118_1O4_2751p</fullName>
    </submittedName>
</protein>
<dbReference type="Proteomes" id="UP000000286">
    <property type="component" value="Chromosome XV"/>
</dbReference>
<proteinExistence type="predicted"/>
<dbReference type="HOGENOM" id="CLU_2559601_0_0_1"/>
<feature type="region of interest" description="Disordered" evidence="1">
    <location>
        <begin position="60"/>
        <end position="82"/>
    </location>
</feature>
<dbReference type="EMBL" id="FN394216">
    <property type="protein sequence ID" value="CAY86359.1"/>
    <property type="molecule type" value="Genomic_DNA"/>
</dbReference>
<organism evidence="2 3">
    <name type="scientific">Saccharomyces cerevisiae (strain Lalvin EC1118 / Prise de mousse)</name>
    <name type="common">Baker's yeast</name>
    <dbReference type="NCBI Taxonomy" id="643680"/>
    <lineage>
        <taxon>Eukaryota</taxon>
        <taxon>Fungi</taxon>
        <taxon>Dikarya</taxon>
        <taxon>Ascomycota</taxon>
        <taxon>Saccharomycotina</taxon>
        <taxon>Saccharomycetes</taxon>
        <taxon>Saccharomycetales</taxon>
        <taxon>Saccharomycetaceae</taxon>
        <taxon>Saccharomyces</taxon>
    </lineage>
</organism>
<reference evidence="2 3" key="1">
    <citation type="journal article" date="2009" name="Proc. Natl. Acad. Sci. U.S.A.">
        <title>Eukaryote-to-eukaryote gene transfer events revealed by the genome sequence of the wine yeast Saccharomyces cerevisiae EC1118.</title>
        <authorList>
            <person name="Novo M."/>
            <person name="Bigey F."/>
            <person name="Beyne E."/>
            <person name="Galeote V."/>
            <person name="Gavory F."/>
            <person name="Mallet S."/>
            <person name="Cambot B."/>
            <person name="Legras J.L."/>
            <person name="Wincker P."/>
            <person name="Casaregola S."/>
            <person name="Dequin S."/>
        </authorList>
    </citation>
    <scope>NUCLEOTIDE SEQUENCE [LARGE SCALE GENOMIC DNA]</scope>
    <source>
        <strain evidence="3">Lalvin EC1118 / Prise de mousse</strain>
    </source>
</reference>
<sequence>MTNSPLSYKLIRRSAGNSYCQPSCEPTGRCARSCVHALLWRRTTTARHYSGHLRLAPRMYKRRRPDHMMKRNSPSYTGDHKT</sequence>
<dbReference type="AlphaFoldDB" id="C8ZI34"/>
<gene>
    <name evidence="2" type="ORF">EC1118_1O4_2751g</name>
</gene>
<name>C8ZI34_YEAS8</name>
<evidence type="ECO:0000313" key="2">
    <source>
        <dbReference type="EMBL" id="CAY86359.1"/>
    </source>
</evidence>
<accession>C8ZI34</accession>
<evidence type="ECO:0000313" key="3">
    <source>
        <dbReference type="Proteomes" id="UP000000286"/>
    </source>
</evidence>
<evidence type="ECO:0000256" key="1">
    <source>
        <dbReference type="SAM" id="MobiDB-lite"/>
    </source>
</evidence>